<name>A0AAD2BZL8_9RALS</name>
<protein>
    <recommendedName>
        <fullName evidence="5">Plasmid-related protein</fullName>
    </recommendedName>
</protein>
<comment type="caution">
    <text evidence="1">The sequence shown here is derived from an EMBL/GenBank/DDBJ whole genome shotgun (WGS) entry which is preliminary data.</text>
</comment>
<proteinExistence type="predicted"/>
<dbReference type="EMBL" id="CAUDLI010000008">
    <property type="protein sequence ID" value="CAJ0892835.1"/>
    <property type="molecule type" value="Genomic_DNA"/>
</dbReference>
<dbReference type="EMBL" id="CAUDKO010000007">
    <property type="protein sequence ID" value="CAJ0881550.1"/>
    <property type="molecule type" value="Genomic_DNA"/>
</dbReference>
<gene>
    <name evidence="2" type="ORF">R77564_03663</name>
    <name evidence="1" type="ORF">R77567_03398</name>
</gene>
<sequence>MQIEEMLTKLYGPMLTVAQLAKVLDRSTKGLTISLLRADSDWARAINAAKLKIGRRVYFRTPDIARFLSGE</sequence>
<evidence type="ECO:0000313" key="2">
    <source>
        <dbReference type="EMBL" id="CAJ0892835.1"/>
    </source>
</evidence>
<dbReference type="RefSeq" id="WP_316857402.1">
    <property type="nucleotide sequence ID" value="NZ_CAUDKO010000007.1"/>
</dbReference>
<dbReference type="Proteomes" id="UP001190491">
    <property type="component" value="Unassembled WGS sequence"/>
</dbReference>
<reference evidence="1 3" key="1">
    <citation type="submission" date="2023-07" db="EMBL/GenBank/DDBJ databases">
        <authorList>
            <person name="Peeters C."/>
        </authorList>
    </citation>
    <scope>NUCLEOTIDE SEQUENCE</scope>
    <source>
        <strain evidence="2 3">LMG 32965</strain>
        <strain evidence="1">R-77567</strain>
    </source>
</reference>
<dbReference type="AlphaFoldDB" id="A0AAD2BZL8"/>
<dbReference type="Proteomes" id="UP001189792">
    <property type="component" value="Unassembled WGS sequence"/>
</dbReference>
<organism evidence="1 4">
    <name type="scientific">Ralstonia flatus</name>
    <dbReference type="NCBI Taxonomy" id="3058601"/>
    <lineage>
        <taxon>Bacteria</taxon>
        <taxon>Pseudomonadati</taxon>
        <taxon>Pseudomonadota</taxon>
        <taxon>Betaproteobacteria</taxon>
        <taxon>Burkholderiales</taxon>
        <taxon>Burkholderiaceae</taxon>
        <taxon>Ralstonia</taxon>
    </lineage>
</organism>
<evidence type="ECO:0000313" key="3">
    <source>
        <dbReference type="Proteomes" id="UP001189792"/>
    </source>
</evidence>
<evidence type="ECO:0000313" key="1">
    <source>
        <dbReference type="EMBL" id="CAJ0881550.1"/>
    </source>
</evidence>
<evidence type="ECO:0008006" key="5">
    <source>
        <dbReference type="Google" id="ProtNLM"/>
    </source>
</evidence>
<accession>A0AAD2BZL8</accession>
<keyword evidence="3" id="KW-1185">Reference proteome</keyword>
<evidence type="ECO:0000313" key="4">
    <source>
        <dbReference type="Proteomes" id="UP001190491"/>
    </source>
</evidence>